<dbReference type="CDD" id="cd18793">
    <property type="entry name" value="SF2_C_SNF"/>
    <property type="match status" value="1"/>
</dbReference>
<evidence type="ECO:0000259" key="5">
    <source>
        <dbReference type="PROSITE" id="PS51192"/>
    </source>
</evidence>
<keyword evidence="2" id="KW-0863">Zinc-finger</keyword>
<dbReference type="EMBL" id="JBHUMR010000012">
    <property type="protein sequence ID" value="MFD2617538.1"/>
    <property type="molecule type" value="Genomic_DNA"/>
</dbReference>
<dbReference type="SMART" id="SM00487">
    <property type="entry name" value="DEXDc"/>
    <property type="match status" value="1"/>
</dbReference>
<evidence type="ECO:0000256" key="1">
    <source>
        <dbReference type="ARBA" id="ARBA00022801"/>
    </source>
</evidence>
<comment type="caution">
    <text evidence="7">The sequence shown here is derived from an EMBL/GenBank/DDBJ whole genome shotgun (WGS) entry which is preliminary data.</text>
</comment>
<evidence type="ECO:0000259" key="6">
    <source>
        <dbReference type="PROSITE" id="PS51194"/>
    </source>
</evidence>
<dbReference type="PROSITE" id="PS51192">
    <property type="entry name" value="HELICASE_ATP_BIND_1"/>
    <property type="match status" value="1"/>
</dbReference>
<proteinExistence type="predicted"/>
<dbReference type="InterPro" id="IPR038718">
    <property type="entry name" value="SNF2-like_sf"/>
</dbReference>
<gene>
    <name evidence="7" type="ORF">ACFSTF_09505</name>
</gene>
<accession>A0ABW5PRM7</accession>
<feature type="domain" description="Helicase ATP-binding" evidence="5">
    <location>
        <begin position="620"/>
        <end position="783"/>
    </location>
</feature>
<dbReference type="Pfam" id="PF04434">
    <property type="entry name" value="SWIM"/>
    <property type="match status" value="1"/>
</dbReference>
<name>A0ABW5PRM7_9BACI</name>
<keyword evidence="1" id="KW-0378">Hydrolase</keyword>
<dbReference type="InterPro" id="IPR027417">
    <property type="entry name" value="P-loop_NTPase"/>
</dbReference>
<evidence type="ECO:0000313" key="7">
    <source>
        <dbReference type="EMBL" id="MFD2617538.1"/>
    </source>
</evidence>
<dbReference type="Pfam" id="PF00271">
    <property type="entry name" value="Helicase_C"/>
    <property type="match status" value="1"/>
</dbReference>
<dbReference type="PANTHER" id="PTHR10799">
    <property type="entry name" value="SNF2/RAD54 HELICASE FAMILY"/>
    <property type="match status" value="1"/>
</dbReference>
<evidence type="ECO:0000259" key="4">
    <source>
        <dbReference type="PROSITE" id="PS50966"/>
    </source>
</evidence>
<keyword evidence="8" id="KW-1185">Reference proteome</keyword>
<dbReference type="Gene3D" id="3.40.50.10810">
    <property type="entry name" value="Tandem AAA-ATPase domain"/>
    <property type="match status" value="1"/>
</dbReference>
<sequence length="1059" mass="121904">MNIQLNQKIIEDRCGKVSLKRGDSFYRANKVTCESYTPDRCEAVVAGKENFHVIIERVDHGGFHATCTCPKLASVKKDCQHIAAVLLWIRGQQKNGEHLSTDQDLAEGVMRIFKSTPIRSSGHQLHFENRDVLPLFFSCKPIVINKEKYMFSIEINVGQALVHNIREFLGQVKNGQSSVLSDSLIYDPNLHCFHKEVDAVIQQLIQVIEDERIYLDGLSESFDLGHDILIIPPSSWKRLKSLLKETPGVTLAYNGKTFEGLRLSNDKLPLQFDLSETEGKGYQLLIKGLEEILILDAYHSVFMDGTIFELKKEDCKYLSDIKKMLDASGTYQIPISQNQIHFFMEKVFPGLRRLGDVHLSGMSSDQFSVTPLVAKLFLDRIKNRLLASLEFHYGKSVFNPSESRDSNPGGLIVRDLEKEALILKLMEDSLFTKTDGGYFLQNEALEYEFLYHRLPKLQDLVQIYATTAVRNRIFKENSKPRIRVKVQKERTNWLEFKFQLDGIPDQEIREILDALEEKRKYYRLRNGSLMSLETKEFEYIRQFLNAAPIQNEDLDSAFSVPLTKGLQLIDSTADDVFTLETSFREFLDGIVHLDSQTHAVPKSLDGILREYQKQGFRWMKMLSSFGFGGILADDMGLGKTLQSITFILSELPTIQKKKRPVLIVCPSSLTYNWLSELMKFTPHIQAAVVDGNKAKRIQMQKEVMENEVIIVSYTMLRSDVHWFEKQIFHTVFFDEAQAFKNPVTKTAKAVKKIQADHRFALTGTPVENSLEELWSIFHVVFPELFRGLQEFSELTKKQITRRIRPFMLRRLKEDVISELPEKIESIETVELLPDQKKLYAAYLAKLRHDTLKYLDKDTLRKNRIKILAGLTRLRQICCHPALFVEGYKGNSAKFEQLKQLIKEAKLSGRRVLIFSQFTKMLELISRELVSQGRPFFYLDGRTPSEERVNICHQFNSGERDLFLISLKAGGTGLNLTGADTVILYDNWWNPAVEAQAADRAHRMGQEKVVQVIKLVARGTIEEKMNELQEKKRHLIEKIIDSKEKSTYTLTEEDIREILR</sequence>
<feature type="coiled-coil region" evidence="3">
    <location>
        <begin position="1017"/>
        <end position="1044"/>
    </location>
</feature>
<dbReference type="InterPro" id="IPR014001">
    <property type="entry name" value="Helicase_ATP-bd"/>
</dbReference>
<evidence type="ECO:0000256" key="2">
    <source>
        <dbReference type="PROSITE-ProRule" id="PRU00325"/>
    </source>
</evidence>
<organism evidence="7 8">
    <name type="scientific">Terrilactibacillus laevilacticus</name>
    <dbReference type="NCBI Taxonomy" id="1380157"/>
    <lineage>
        <taxon>Bacteria</taxon>
        <taxon>Bacillati</taxon>
        <taxon>Bacillota</taxon>
        <taxon>Bacilli</taxon>
        <taxon>Bacillales</taxon>
        <taxon>Bacillaceae</taxon>
        <taxon>Terrilactibacillus</taxon>
    </lineage>
</organism>
<keyword evidence="2" id="KW-0479">Metal-binding</keyword>
<dbReference type="PROSITE" id="PS51194">
    <property type="entry name" value="HELICASE_CTER"/>
    <property type="match status" value="1"/>
</dbReference>
<keyword evidence="2" id="KW-0862">Zinc</keyword>
<feature type="domain" description="Helicase C-terminal" evidence="6">
    <location>
        <begin position="896"/>
        <end position="1055"/>
    </location>
</feature>
<dbReference type="SMART" id="SM00490">
    <property type="entry name" value="HELICc"/>
    <property type="match status" value="1"/>
</dbReference>
<dbReference type="SUPFAM" id="SSF52540">
    <property type="entry name" value="P-loop containing nucleoside triphosphate hydrolases"/>
    <property type="match status" value="2"/>
</dbReference>
<evidence type="ECO:0000313" key="8">
    <source>
        <dbReference type="Proteomes" id="UP001597458"/>
    </source>
</evidence>
<dbReference type="InterPro" id="IPR001650">
    <property type="entry name" value="Helicase_C-like"/>
</dbReference>
<dbReference type="Proteomes" id="UP001597458">
    <property type="component" value="Unassembled WGS sequence"/>
</dbReference>
<dbReference type="Pfam" id="PF00176">
    <property type="entry name" value="SNF2-rel_dom"/>
    <property type="match status" value="1"/>
</dbReference>
<dbReference type="InterPro" id="IPR007527">
    <property type="entry name" value="Znf_SWIM"/>
</dbReference>
<dbReference type="Gene3D" id="3.40.50.300">
    <property type="entry name" value="P-loop containing nucleotide triphosphate hydrolases"/>
    <property type="match status" value="1"/>
</dbReference>
<dbReference type="InterPro" id="IPR049730">
    <property type="entry name" value="SNF2/RAD54-like_C"/>
</dbReference>
<keyword evidence="3" id="KW-0175">Coiled coil</keyword>
<reference evidence="8" key="1">
    <citation type="journal article" date="2019" name="Int. J. Syst. Evol. Microbiol.">
        <title>The Global Catalogue of Microorganisms (GCM) 10K type strain sequencing project: providing services to taxonomists for standard genome sequencing and annotation.</title>
        <authorList>
            <consortium name="The Broad Institute Genomics Platform"/>
            <consortium name="The Broad Institute Genome Sequencing Center for Infectious Disease"/>
            <person name="Wu L."/>
            <person name="Ma J."/>
        </authorList>
    </citation>
    <scope>NUCLEOTIDE SEQUENCE [LARGE SCALE GENOMIC DNA]</scope>
    <source>
        <strain evidence="8">TISTR 2241</strain>
    </source>
</reference>
<protein>
    <submittedName>
        <fullName evidence="7">SNF2 helicase associated domain-containing protein</fullName>
    </submittedName>
</protein>
<dbReference type="Pfam" id="PF08455">
    <property type="entry name" value="SNF2_assoc"/>
    <property type="match status" value="1"/>
</dbReference>
<evidence type="ECO:0000256" key="3">
    <source>
        <dbReference type="SAM" id="Coils"/>
    </source>
</evidence>
<feature type="domain" description="SWIM-type" evidence="4">
    <location>
        <begin position="51"/>
        <end position="90"/>
    </location>
</feature>
<dbReference type="RefSeq" id="WP_141191218.1">
    <property type="nucleotide sequence ID" value="NZ_JBHUMR010000012.1"/>
</dbReference>
<dbReference type="InterPro" id="IPR000330">
    <property type="entry name" value="SNF2_N"/>
</dbReference>
<dbReference type="InterPro" id="IPR013663">
    <property type="entry name" value="Helicase_SWF/SNF/SWI_bac"/>
</dbReference>
<dbReference type="PROSITE" id="PS50966">
    <property type="entry name" value="ZF_SWIM"/>
    <property type="match status" value="1"/>
</dbReference>